<keyword evidence="4 5" id="KW-0472">Membrane</keyword>
<keyword evidence="3 5" id="KW-1133">Transmembrane helix</keyword>
<keyword evidence="1" id="KW-1003">Cell membrane</keyword>
<accession>Q2J2G2</accession>
<dbReference type="STRING" id="316058.RPB_0637"/>
<keyword evidence="2 5" id="KW-0812">Transmembrane</keyword>
<name>Q2J2G2_RHOP2</name>
<dbReference type="EMBL" id="CP000250">
    <property type="protein sequence ID" value="ABD05348.1"/>
    <property type="molecule type" value="Genomic_DNA"/>
</dbReference>
<gene>
    <name evidence="7" type="ordered locus">RPB_0637</name>
</gene>
<evidence type="ECO:0000313" key="7">
    <source>
        <dbReference type="EMBL" id="ABD05348.1"/>
    </source>
</evidence>
<keyword evidence="8" id="KW-1185">Reference proteome</keyword>
<sequence length="138" mass="15041">MLSKASENDMQKFLTALVLIPLGLIFIVFAVANRHLVSVSFDPLDVSDPMGTVQMPLFVLIIGVAILGVIAGGIATWFRQRHWRRAARRHQAEAIEAKTQLANLRASIVAPTPSEPKRMLLLEQGSASGRRDKASAAL</sequence>
<proteinExistence type="predicted"/>
<organism evidence="7 8">
    <name type="scientific">Rhodopseudomonas palustris (strain HaA2)</name>
    <dbReference type="NCBI Taxonomy" id="316058"/>
    <lineage>
        <taxon>Bacteria</taxon>
        <taxon>Pseudomonadati</taxon>
        <taxon>Pseudomonadota</taxon>
        <taxon>Alphaproteobacteria</taxon>
        <taxon>Hyphomicrobiales</taxon>
        <taxon>Nitrobacteraceae</taxon>
        <taxon>Rhodopseudomonas</taxon>
    </lineage>
</organism>
<dbReference type="GO" id="GO:0005886">
    <property type="term" value="C:plasma membrane"/>
    <property type="evidence" value="ECO:0007669"/>
    <property type="project" value="InterPro"/>
</dbReference>
<evidence type="ECO:0000259" key="6">
    <source>
        <dbReference type="Pfam" id="PF06305"/>
    </source>
</evidence>
<evidence type="ECO:0000256" key="3">
    <source>
        <dbReference type="ARBA" id="ARBA00022989"/>
    </source>
</evidence>
<protein>
    <recommendedName>
        <fullName evidence="6">Lipopolysaccharide assembly protein A domain-containing protein</fullName>
    </recommendedName>
</protein>
<dbReference type="Pfam" id="PF06305">
    <property type="entry name" value="LapA_dom"/>
    <property type="match status" value="1"/>
</dbReference>
<evidence type="ECO:0000256" key="1">
    <source>
        <dbReference type="ARBA" id="ARBA00022475"/>
    </source>
</evidence>
<dbReference type="Proteomes" id="UP000008809">
    <property type="component" value="Chromosome"/>
</dbReference>
<dbReference type="AlphaFoldDB" id="Q2J2G2"/>
<evidence type="ECO:0000256" key="2">
    <source>
        <dbReference type="ARBA" id="ARBA00022692"/>
    </source>
</evidence>
<reference evidence="7 8" key="1">
    <citation type="submission" date="2006-01" db="EMBL/GenBank/DDBJ databases">
        <title>Complete sequence of Rhodopseudomonas palustris HaA2.</title>
        <authorList>
            <consortium name="US DOE Joint Genome Institute"/>
            <person name="Copeland A."/>
            <person name="Lucas S."/>
            <person name="Lapidus A."/>
            <person name="Barry K."/>
            <person name="Detter J.C."/>
            <person name="Glavina T."/>
            <person name="Hammon N."/>
            <person name="Israni S."/>
            <person name="Pitluck S."/>
            <person name="Chain P."/>
            <person name="Malfatti S."/>
            <person name="Shin M."/>
            <person name="Vergez L."/>
            <person name="Schmutz J."/>
            <person name="Larimer F."/>
            <person name="Land M."/>
            <person name="Hauser L."/>
            <person name="Pelletier D.A."/>
            <person name="Kyrpides N."/>
            <person name="Anderson I."/>
            <person name="Oda Y."/>
            <person name="Harwood C.S."/>
            <person name="Richardson P."/>
        </authorList>
    </citation>
    <scope>NUCLEOTIDE SEQUENCE [LARGE SCALE GENOMIC DNA]</scope>
    <source>
        <strain evidence="7 8">HaA2</strain>
    </source>
</reference>
<evidence type="ECO:0000256" key="4">
    <source>
        <dbReference type="ARBA" id="ARBA00023136"/>
    </source>
</evidence>
<feature type="transmembrane region" description="Helical" evidence="5">
    <location>
        <begin position="12"/>
        <end position="33"/>
    </location>
</feature>
<dbReference type="KEGG" id="rpb:RPB_0637"/>
<feature type="domain" description="Lipopolysaccharide assembly protein A" evidence="6">
    <location>
        <begin position="50"/>
        <end position="101"/>
    </location>
</feature>
<feature type="transmembrane region" description="Helical" evidence="5">
    <location>
        <begin position="53"/>
        <end position="78"/>
    </location>
</feature>
<dbReference type="HOGENOM" id="CLU_154612_0_0_5"/>
<evidence type="ECO:0000256" key="5">
    <source>
        <dbReference type="SAM" id="Phobius"/>
    </source>
</evidence>
<dbReference type="InterPro" id="IPR010445">
    <property type="entry name" value="LapA_dom"/>
</dbReference>
<evidence type="ECO:0000313" key="8">
    <source>
        <dbReference type="Proteomes" id="UP000008809"/>
    </source>
</evidence>
<dbReference type="eggNOG" id="COG5416">
    <property type="taxonomic scope" value="Bacteria"/>
</dbReference>